<dbReference type="RefSeq" id="WP_253360452.1">
    <property type="nucleotide sequence ID" value="NZ_JAIULA010000010.1"/>
</dbReference>
<evidence type="ECO:0000313" key="1">
    <source>
        <dbReference type="EMBL" id="MCP0886964.1"/>
    </source>
</evidence>
<dbReference type="AlphaFoldDB" id="A0A9X2JLI6"/>
<organism evidence="1 2">
    <name type="scientific">Ligilactobacillus ubinensis</name>
    <dbReference type="NCBI Taxonomy" id="2876789"/>
    <lineage>
        <taxon>Bacteria</taxon>
        <taxon>Bacillati</taxon>
        <taxon>Bacillota</taxon>
        <taxon>Bacilli</taxon>
        <taxon>Lactobacillales</taxon>
        <taxon>Lactobacillaceae</taxon>
        <taxon>Ligilactobacillus</taxon>
    </lineage>
</organism>
<proteinExistence type="predicted"/>
<keyword evidence="2" id="KW-1185">Reference proteome</keyword>
<dbReference type="Pfam" id="PF09669">
    <property type="entry name" value="Phage_pRha"/>
    <property type="match status" value="1"/>
</dbReference>
<dbReference type="InterPro" id="IPR014054">
    <property type="entry name" value="Phage_regulatory_Rha"/>
</dbReference>
<accession>A0A9X2JLI6</accession>
<dbReference type="NCBIfam" id="TIGR02681">
    <property type="entry name" value="phage_pRha"/>
    <property type="match status" value="1"/>
</dbReference>
<sequence>MESLVIVKNDQPVTTSLDVAKTFGKEHKNIVRDVRNLILESSKVSSVDISMFLEDRYTVKNNSRSYPMYYMNKDGFTLLVMGFNGRKATQFKLQYIAQFNRMADEIKNRNQVSLPRTYAEALHQLVEKVDENEKLKAQLTQPDFEKEVLKQSKPINVLYTTEEVAEYCGLTSARLLNKELNKKRIIYFQKGLWHLYFPYQGRGYKDMSSRRNSQMWTDKGREFIKENVKE</sequence>
<reference evidence="1 2" key="1">
    <citation type="journal article" date="2023" name="Int. J. Syst. Evol. Microbiol.">
        <title>Ligilactobacillus ubinensis sp. nov., a novel species isolated from the wild ferment of a durian fruit (Durio zibethinus).</title>
        <authorList>
            <person name="Heng Y.C."/>
            <person name="Menon N."/>
            <person name="Chen B."/>
            <person name="Loo B.Z.L."/>
            <person name="Wong G.W.J."/>
            <person name="Lim A.C.H."/>
            <person name="Silvaraju S."/>
            <person name="Kittelmann S."/>
        </authorList>
    </citation>
    <scope>NUCLEOTIDE SEQUENCE [LARGE SCALE GENOMIC DNA]</scope>
    <source>
        <strain evidence="1 2">WILCCON 0076</strain>
    </source>
</reference>
<comment type="caution">
    <text evidence="1">The sequence shown here is derived from an EMBL/GenBank/DDBJ whole genome shotgun (WGS) entry which is preliminary data.</text>
</comment>
<protein>
    <submittedName>
        <fullName evidence="1">Phage regulatory protein/antirepressor Ant</fullName>
    </submittedName>
</protein>
<evidence type="ECO:0000313" key="2">
    <source>
        <dbReference type="Proteomes" id="UP001139006"/>
    </source>
</evidence>
<gene>
    <name evidence="1" type="ORF">LB941_06405</name>
</gene>
<name>A0A9X2JLI6_9LACO</name>
<dbReference type="Proteomes" id="UP001139006">
    <property type="component" value="Unassembled WGS sequence"/>
</dbReference>
<dbReference type="EMBL" id="JAIULA010000010">
    <property type="protein sequence ID" value="MCP0886964.1"/>
    <property type="molecule type" value="Genomic_DNA"/>
</dbReference>